<dbReference type="InterPro" id="IPR000331">
    <property type="entry name" value="Rap/Ran_GAP_dom"/>
</dbReference>
<gene>
    <name evidence="4" type="ORF">BEMITA_LOCUS9539</name>
</gene>
<dbReference type="GO" id="GO:0005096">
    <property type="term" value="F:GTPase activator activity"/>
    <property type="evidence" value="ECO:0007669"/>
    <property type="project" value="UniProtKB-KW"/>
</dbReference>
<dbReference type="PROSITE" id="PS50085">
    <property type="entry name" value="RAPGAP"/>
    <property type="match status" value="1"/>
</dbReference>
<feature type="compositionally biased region" description="Polar residues" evidence="2">
    <location>
        <begin position="1355"/>
        <end position="1379"/>
    </location>
</feature>
<evidence type="ECO:0000313" key="5">
    <source>
        <dbReference type="Proteomes" id="UP001152759"/>
    </source>
</evidence>
<reference evidence="4" key="1">
    <citation type="submission" date="2021-12" db="EMBL/GenBank/DDBJ databases">
        <authorList>
            <person name="King R."/>
        </authorList>
    </citation>
    <scope>NUCLEOTIDE SEQUENCE</scope>
</reference>
<evidence type="ECO:0000256" key="2">
    <source>
        <dbReference type="SAM" id="MobiDB-lite"/>
    </source>
</evidence>
<evidence type="ECO:0000313" key="4">
    <source>
        <dbReference type="EMBL" id="CAH0390851.1"/>
    </source>
</evidence>
<feature type="region of interest" description="Disordered" evidence="2">
    <location>
        <begin position="1342"/>
        <end position="1383"/>
    </location>
</feature>
<protein>
    <recommendedName>
        <fullName evidence="3">Rap-GAP domain-containing protein</fullName>
    </recommendedName>
</protein>
<sequence>MNLVLFNKVNSKDQDLKQGNMYSEWVSLSDAIQNECGDSRSVLDKFSVGDGKSVAASVVKQLTYNLGITQPPEPSLLTDDREVQWCMEVICHGLSLPLNEPDVIRDCVNVYCDWLSALHPKPKISVPRPICEDPNMYARRIISHFHNLFVPRKGEVWPFLYQDNLGADTINRQAVLCHRVLRTLQHLAQVSSSLDRETWEALLIFLLSINNTLLAPPTVKDDVGDQLCERVLSVLLEVWLIACVRCFPSPPLWKTLREMAMMWRHRTPLIEQWNRVNLILTARLLDFMYGPSFPELKMSEEDMQLIPSEMSNDCIAQSWYRFLHTIGNPVDLCRPHVISQTRMFLQYALTNNNSDPTLHPCLSVLPINFLKAIKGIASQVDAFLGIPSTVVWEVPSSVAEKVKPPTFSPTPPSQRRISKSFSVSSSAVTKGIPKASLIGITSSRLPNSGHPSTPTNSGPSSTSSLSSMSSIGPEARSLLASARPKCNSILRLFGEWLFEAAQIGSDLYKTKLSNMKNSSSSKRPSSVMIAETASISSSGSTRKGSGSLNLSQPNSLTEELDIPANLTSDRYQSGRAEALGALCRIFCSKKTGEEVHPLYLAKFYIALQQGLRISDNRECDETLACALLNSSDLLRLDLDGVHLLVPFIIDALEIVLPEKELKIKSTISKNELRRASINLLLSMLVLPLHFQNMVIKELNSTVIGRSPLRFIQLKPRLMNLLINALQVEKDPQNTQMLLGGLLLSVQDSAIFEDVEQSNQLDSMGGSETASNLLSSDSMSTFSLSSDYRNHGHDGMLTDGSLDSANFILSDVNDYPYFLTASNSKNFAHALFRRATDLVCHCLIYSWKTELNVSLAALELLSGLAQTHIKETDAQECKIIVKWICDYISNQCSRPPPAHSKDLHSTIVAAFQCTSTWLIAHPYLLQDKESLSTVLEVVELGISGSKSMGKPGEPPKLKDEKDLKPASMRVRDAAEALLTVILEQVGNFPSPCGAESISCLLDEFSLVKHCNLGLDGKISQRDAINKFRYFIVDNAIMLALLEDPLSLDEDPQPTITVLVRSPFGRYAWTLQLRFLPRYRSPSKHHHSSNPGRPIPIDEPLTRQTIRQRYFSDIMERIPPCKIDQSIPKLESFLVENVECSELCQLIDQQHLSEKHAALEEKPSPEYEKECAPPSPCNDFQTARLFLSHFGFLARLDEKQETPVPPLITLDSKHANFSEDLRALDCVSERTHDTCHVFYVRANQKSPTEILNNVLSESMVSPQFFEILHSLGWPVAVGSHPGWTGHVRTSWKISDKNVHTSKSADQSEAVHGGCLYNGKSQVLYWADASSEIAFVVPTLDSISNSTQPEKDIRRSPAQGNGRTHSPADSDNTSKTSSPHISESNRKRLVNPITTLMLVWLESFEDHLTFPIEDLLPYTDTGQPGSKTQDSFIIYLHALNSGLLRVKLVGPPGRMSVATPLVDGMVISRRVAGTLVRQTALNMCRRRRLDSDSYHPPHVRRRLKIQEIANKYHIQMTPPELLTYLINQNS</sequence>
<dbReference type="EMBL" id="OU963866">
    <property type="protein sequence ID" value="CAH0390851.1"/>
    <property type="molecule type" value="Genomic_DNA"/>
</dbReference>
<dbReference type="PANTHER" id="PTHR21344:SF1">
    <property type="entry name" value="RAL GTPASE-ACTIVATING PROTEIN SUBUNIT BETA"/>
    <property type="match status" value="1"/>
</dbReference>
<evidence type="ECO:0000259" key="3">
    <source>
        <dbReference type="PROSITE" id="PS50085"/>
    </source>
</evidence>
<organism evidence="4 5">
    <name type="scientific">Bemisia tabaci</name>
    <name type="common">Sweetpotato whitefly</name>
    <name type="synonym">Aleurodes tabaci</name>
    <dbReference type="NCBI Taxonomy" id="7038"/>
    <lineage>
        <taxon>Eukaryota</taxon>
        <taxon>Metazoa</taxon>
        <taxon>Ecdysozoa</taxon>
        <taxon>Arthropoda</taxon>
        <taxon>Hexapoda</taxon>
        <taxon>Insecta</taxon>
        <taxon>Pterygota</taxon>
        <taxon>Neoptera</taxon>
        <taxon>Paraneoptera</taxon>
        <taxon>Hemiptera</taxon>
        <taxon>Sternorrhyncha</taxon>
        <taxon>Aleyrodoidea</taxon>
        <taxon>Aleyrodidae</taxon>
        <taxon>Aleyrodinae</taxon>
        <taxon>Bemisia</taxon>
    </lineage>
</organism>
<proteinExistence type="predicted"/>
<evidence type="ECO:0000256" key="1">
    <source>
        <dbReference type="ARBA" id="ARBA00022468"/>
    </source>
</evidence>
<dbReference type="PANTHER" id="PTHR21344">
    <property type="entry name" value="RAL GTPASE-ACTIVATING PROTEIN SUBUNIT BETA"/>
    <property type="match status" value="1"/>
</dbReference>
<feature type="compositionally biased region" description="Low complexity" evidence="2">
    <location>
        <begin position="448"/>
        <end position="469"/>
    </location>
</feature>
<dbReference type="SUPFAM" id="SSF111347">
    <property type="entry name" value="Rap/Ran-GAP"/>
    <property type="match status" value="1"/>
</dbReference>
<dbReference type="GO" id="GO:0051056">
    <property type="term" value="P:regulation of small GTPase mediated signal transduction"/>
    <property type="evidence" value="ECO:0007669"/>
    <property type="project" value="InterPro"/>
</dbReference>
<name>A0A9P0F5R7_BEMTA</name>
<feature type="region of interest" description="Disordered" evidence="2">
    <location>
        <begin position="443"/>
        <end position="469"/>
    </location>
</feature>
<keyword evidence="1" id="KW-0343">GTPase activation</keyword>
<dbReference type="Pfam" id="PF20412">
    <property type="entry name" value="RALGAPB_N"/>
    <property type="match status" value="1"/>
</dbReference>
<dbReference type="InterPro" id="IPR046859">
    <property type="entry name" value="RGPA/RALGAPB_N"/>
</dbReference>
<accession>A0A9P0F5R7</accession>
<feature type="region of interest" description="Disordered" evidence="2">
    <location>
        <begin position="401"/>
        <end position="420"/>
    </location>
</feature>
<dbReference type="InterPro" id="IPR039930">
    <property type="entry name" value="RALGAPB"/>
</dbReference>
<keyword evidence="5" id="KW-1185">Reference proteome</keyword>
<feature type="domain" description="Rap-GAP" evidence="3">
    <location>
        <begin position="1219"/>
        <end position="1476"/>
    </location>
</feature>
<dbReference type="Proteomes" id="UP001152759">
    <property type="component" value="Chromosome 5"/>
</dbReference>
<dbReference type="InterPro" id="IPR035974">
    <property type="entry name" value="Rap/Ran-GAP_sf"/>
</dbReference>
<feature type="compositionally biased region" description="Low complexity" evidence="2">
    <location>
        <begin position="534"/>
        <end position="547"/>
    </location>
</feature>
<dbReference type="Gene3D" id="3.40.50.11210">
    <property type="entry name" value="Rap/Ran-GAP"/>
    <property type="match status" value="1"/>
</dbReference>
<feature type="region of interest" description="Disordered" evidence="2">
    <location>
        <begin position="533"/>
        <end position="553"/>
    </location>
</feature>